<dbReference type="RefSeq" id="WP_149108444.1">
    <property type="nucleotide sequence ID" value="NZ_CP042425.1"/>
</dbReference>
<feature type="domain" description="Response regulatory" evidence="2">
    <location>
        <begin position="2"/>
        <end position="112"/>
    </location>
</feature>
<keyword evidence="1" id="KW-0597">Phosphoprotein</keyword>
<name>A0A5C1A8K1_9BACT</name>
<dbReference type="GO" id="GO:0000160">
    <property type="term" value="P:phosphorelay signal transduction system"/>
    <property type="evidence" value="ECO:0007669"/>
    <property type="project" value="InterPro"/>
</dbReference>
<evidence type="ECO:0000313" key="4">
    <source>
        <dbReference type="Proteomes" id="UP000324974"/>
    </source>
</evidence>
<dbReference type="InterPro" id="IPR011006">
    <property type="entry name" value="CheY-like_superfamily"/>
</dbReference>
<dbReference type="SUPFAM" id="SSF52172">
    <property type="entry name" value="CheY-like"/>
    <property type="match status" value="1"/>
</dbReference>
<evidence type="ECO:0000259" key="2">
    <source>
        <dbReference type="PROSITE" id="PS50110"/>
    </source>
</evidence>
<dbReference type="PROSITE" id="PS50110">
    <property type="entry name" value="RESPONSE_REGULATORY"/>
    <property type="match status" value="1"/>
</dbReference>
<dbReference type="AlphaFoldDB" id="A0A5C1A8K1"/>
<dbReference type="Proteomes" id="UP000324974">
    <property type="component" value="Chromosome"/>
</dbReference>
<dbReference type="InterPro" id="IPR001789">
    <property type="entry name" value="Sig_transdc_resp-reg_receiver"/>
</dbReference>
<feature type="modified residue" description="4-aspartylphosphate" evidence="1">
    <location>
        <position position="51"/>
    </location>
</feature>
<dbReference type="EMBL" id="CP042425">
    <property type="protein sequence ID" value="QEL13474.1"/>
    <property type="molecule type" value="Genomic_DNA"/>
</dbReference>
<evidence type="ECO:0000256" key="1">
    <source>
        <dbReference type="PROSITE-ProRule" id="PRU00169"/>
    </source>
</evidence>
<reference evidence="4" key="1">
    <citation type="submission" date="2019-08" db="EMBL/GenBank/DDBJ databases">
        <title>Limnoglobus roseus gen. nov., sp. nov., a novel freshwater planctomycete with a giant genome from the family Gemmataceae.</title>
        <authorList>
            <person name="Kulichevskaya I.S."/>
            <person name="Naumoff D.G."/>
            <person name="Miroshnikov K."/>
            <person name="Ivanova A."/>
            <person name="Philippov D.A."/>
            <person name="Hakobyan A."/>
            <person name="Rijpstra I.C."/>
            <person name="Sinninghe Damste J.S."/>
            <person name="Liesack W."/>
            <person name="Dedysh S.N."/>
        </authorList>
    </citation>
    <scope>NUCLEOTIDE SEQUENCE [LARGE SCALE GENOMIC DNA]</scope>
    <source>
        <strain evidence="4">PX52</strain>
    </source>
</reference>
<dbReference type="CDD" id="cd00156">
    <property type="entry name" value="REC"/>
    <property type="match status" value="1"/>
</dbReference>
<sequence>MPGLLLSDDLIFTSRIVATARAHGLTVVTAKTAEALLAKAKDDPPAGVILDLHNPTLDVAKLRAELPGVRIVAYGSHVDVERLKAARQAGCDLVLPRSAFVDKLETDIAGWLL</sequence>
<protein>
    <submittedName>
        <fullName evidence="3">Response regulator</fullName>
    </submittedName>
</protein>
<gene>
    <name evidence="3" type="ORF">PX52LOC_00331</name>
</gene>
<proteinExistence type="predicted"/>
<dbReference type="OrthoDB" id="291953at2"/>
<keyword evidence="4" id="KW-1185">Reference proteome</keyword>
<accession>A0A5C1A8K1</accession>
<evidence type="ECO:0000313" key="3">
    <source>
        <dbReference type="EMBL" id="QEL13474.1"/>
    </source>
</evidence>
<dbReference type="Gene3D" id="3.40.50.2300">
    <property type="match status" value="1"/>
</dbReference>
<dbReference type="KEGG" id="lrs:PX52LOC_00331"/>
<organism evidence="3 4">
    <name type="scientific">Limnoglobus roseus</name>
    <dbReference type="NCBI Taxonomy" id="2598579"/>
    <lineage>
        <taxon>Bacteria</taxon>
        <taxon>Pseudomonadati</taxon>
        <taxon>Planctomycetota</taxon>
        <taxon>Planctomycetia</taxon>
        <taxon>Gemmatales</taxon>
        <taxon>Gemmataceae</taxon>
        <taxon>Limnoglobus</taxon>
    </lineage>
</organism>